<reference evidence="11" key="1">
    <citation type="journal article" date="2019" name="Int. J. Syst. Evol. Microbiol.">
        <title>The Global Catalogue of Microorganisms (GCM) 10K type strain sequencing project: providing services to taxonomists for standard genome sequencing and annotation.</title>
        <authorList>
            <consortium name="The Broad Institute Genomics Platform"/>
            <consortium name="The Broad Institute Genome Sequencing Center for Infectious Disease"/>
            <person name="Wu L."/>
            <person name="Ma J."/>
        </authorList>
    </citation>
    <scope>NUCLEOTIDE SEQUENCE [LARGE SCALE GENOMIC DNA]</scope>
    <source>
        <strain evidence="11">CCUG 57401</strain>
    </source>
</reference>
<keyword evidence="8" id="KW-0411">Iron-sulfur</keyword>
<dbReference type="Gene3D" id="2.20.25.90">
    <property type="entry name" value="ADC-like domains"/>
    <property type="match status" value="1"/>
</dbReference>
<dbReference type="Gene3D" id="2.40.40.20">
    <property type="match status" value="1"/>
</dbReference>
<evidence type="ECO:0000256" key="8">
    <source>
        <dbReference type="ARBA" id="ARBA00023014"/>
    </source>
</evidence>
<name>A0ABW0NAV8_9BURK</name>
<evidence type="ECO:0000259" key="9">
    <source>
        <dbReference type="PROSITE" id="PS51669"/>
    </source>
</evidence>
<dbReference type="PANTHER" id="PTHR43598:SF5">
    <property type="entry name" value="DMSO REDUCTASE CHAIN A"/>
    <property type="match status" value="1"/>
</dbReference>
<dbReference type="InterPro" id="IPR006963">
    <property type="entry name" value="Mopterin_OxRdtase_4Fe-4S_dom"/>
</dbReference>
<feature type="domain" description="4Fe-4S Mo/W bis-MGD-type" evidence="9">
    <location>
        <begin position="16"/>
        <end position="73"/>
    </location>
</feature>
<keyword evidence="6" id="KW-0560">Oxidoreductase</keyword>
<evidence type="ECO:0000313" key="10">
    <source>
        <dbReference type="EMBL" id="MFC5496089.1"/>
    </source>
</evidence>
<evidence type="ECO:0000256" key="2">
    <source>
        <dbReference type="ARBA" id="ARBA00004196"/>
    </source>
</evidence>
<dbReference type="InterPro" id="IPR006656">
    <property type="entry name" value="Mopterin_OxRdtase"/>
</dbReference>
<comment type="similarity">
    <text evidence="3">Belongs to the prokaryotic molybdopterin-containing oxidoreductase family.</text>
</comment>
<protein>
    <submittedName>
        <fullName evidence="10">Molybdopterin oxidoreductase family protein</fullName>
    </submittedName>
</protein>
<evidence type="ECO:0000256" key="5">
    <source>
        <dbReference type="ARBA" id="ARBA00022723"/>
    </source>
</evidence>
<gene>
    <name evidence="10" type="ORF">ACFPOE_00960</name>
</gene>
<dbReference type="EMBL" id="JBHSMF010000002">
    <property type="protein sequence ID" value="MFC5496089.1"/>
    <property type="molecule type" value="Genomic_DNA"/>
</dbReference>
<evidence type="ECO:0000256" key="3">
    <source>
        <dbReference type="ARBA" id="ARBA00010312"/>
    </source>
</evidence>
<dbReference type="PANTHER" id="PTHR43598">
    <property type="entry name" value="TUNGSTEN-CONTAINING FORMYLMETHANOFURAN DEHYDROGENASE 2 SUBUNIT B"/>
    <property type="match status" value="1"/>
</dbReference>
<evidence type="ECO:0000256" key="7">
    <source>
        <dbReference type="ARBA" id="ARBA00023004"/>
    </source>
</evidence>
<dbReference type="Gene3D" id="3.40.228.10">
    <property type="entry name" value="Dimethylsulfoxide Reductase, domain 2"/>
    <property type="match status" value="1"/>
</dbReference>
<sequence>MPHLHDPLARPDPDADTEVRTTTCYMCACRCGIRVHLRGGEVRYIDGNPAHPINQGVICAKGSSGIMKQRSPARLTQPLLRKAGSERGAGEFEPISWEQAFALLEQRLSKIRATDPKKFALFTGRDQMQALTGLFARQFGTPNYAAHGGFCSVNMAAGMIYTIGGSFWEFGGPDLEHAKLFVMLGTAEDHHSNPMKIALSRFKRAGGRFISINPVRSGYSAIADEWIPIKPGTDGALLMALLHELVRTGLVDRPFLKRFTNAPQLVVLDEGEREGLFAFDPAAGPPGDGRNPHNKLVWDLAGRRVLAAYPEGVADGVDAALEGTYTLADGTRVAPAFQLLADRVQSCTPEWAAAITGIPAGRIRKLAQEIGQTALYQAFELPIAWTDAWGKRHESTQARPVAFHAMRGLAAHSNGFQTVRSLAVLMSLLGTIDAPGGFRHKAPYPRHIVPNYRAFNAPEQIRPNTPLNAAPLGFPASPQELAILPDGSPMRIDHAFSWEYPLAAHGMMHNVIANAARGDPYRIDTLLLFMANMAWNSSMDPLATRAMLTRKDDAGEYMIPFLAVCDTFQSETVAFADLVLPDTTYLERHDVMSMLDRPISEFDGPVDSVRVPVLDPPPGCKPFQEVLVELASRLKLPAFTTPEGGRKFSGYPDFVVNFQPQPGVGFLMGWRGADGSEHLRGAPNPKQWEMYAANNCVFQYHMPADMQYMRNWNRGYLDFAMAKGWRQKNDPIQLAIYSDCLQSFRLAAQGKSAGRQPPAHLRERIATYFDPLPFWYPPLEETATDLAAFPLNAVTQRPMAMYHSWDSQNAWLRQIHSHNYLHVNPLTARAAAIEDGGWCWVESQWGRLRCMLRYSEAVEPGTVWTWNAIGKGSGAWRLDPGADEARKGFLLNHLISSELPAPGAPGSRMSNSDPVTGQAGWYDVRVRIRPADANEAAETFPQVAAVPPAPGTGSWRQGLSAYFAGRSAR</sequence>
<evidence type="ECO:0000256" key="4">
    <source>
        <dbReference type="ARBA" id="ARBA00022485"/>
    </source>
</evidence>
<keyword evidence="5" id="KW-0479">Metal-binding</keyword>
<dbReference type="Pfam" id="PF04879">
    <property type="entry name" value="Molybdop_Fe4S4"/>
    <property type="match status" value="1"/>
</dbReference>
<dbReference type="Pfam" id="PF00384">
    <property type="entry name" value="Molybdopterin"/>
    <property type="match status" value="1"/>
</dbReference>
<dbReference type="SUPFAM" id="SSF53706">
    <property type="entry name" value="Formate dehydrogenase/DMSO reductase, domains 1-3"/>
    <property type="match status" value="1"/>
</dbReference>
<comment type="cofactor">
    <cofactor evidence="1">
        <name>[4Fe-4S] cluster</name>
        <dbReference type="ChEBI" id="CHEBI:49883"/>
    </cofactor>
</comment>
<dbReference type="CDD" id="cd02783">
    <property type="entry name" value="MopB_CT_2"/>
    <property type="match status" value="1"/>
</dbReference>
<keyword evidence="4" id="KW-0004">4Fe-4S</keyword>
<dbReference type="InterPro" id="IPR009010">
    <property type="entry name" value="Asp_de-COase-like_dom_sf"/>
</dbReference>
<accession>A0ABW0NAV8</accession>
<comment type="subcellular location">
    <subcellularLocation>
        <location evidence="2">Cell envelope</location>
    </subcellularLocation>
</comment>
<dbReference type="PROSITE" id="PS51669">
    <property type="entry name" value="4FE4S_MOW_BIS_MGD"/>
    <property type="match status" value="1"/>
</dbReference>
<dbReference type="Gene3D" id="3.40.50.740">
    <property type="match status" value="2"/>
</dbReference>
<keyword evidence="11" id="KW-1185">Reference proteome</keyword>
<dbReference type="RefSeq" id="WP_376848121.1">
    <property type="nucleotide sequence ID" value="NZ_JBHSMF010000002.1"/>
</dbReference>
<dbReference type="SUPFAM" id="SSF50692">
    <property type="entry name" value="ADC-like"/>
    <property type="match status" value="1"/>
</dbReference>
<organism evidence="10 11">
    <name type="scientific">Caenimonas terrae</name>
    <dbReference type="NCBI Taxonomy" id="696074"/>
    <lineage>
        <taxon>Bacteria</taxon>
        <taxon>Pseudomonadati</taxon>
        <taxon>Pseudomonadota</taxon>
        <taxon>Betaproteobacteria</taxon>
        <taxon>Burkholderiales</taxon>
        <taxon>Comamonadaceae</taxon>
        <taxon>Caenimonas</taxon>
    </lineage>
</organism>
<keyword evidence="7" id="KW-0408">Iron</keyword>
<dbReference type="InterPro" id="IPR006657">
    <property type="entry name" value="MoPterin_dinucl-bd_dom"/>
</dbReference>
<dbReference type="Pfam" id="PF01568">
    <property type="entry name" value="Molydop_binding"/>
    <property type="match status" value="1"/>
</dbReference>
<dbReference type="SMART" id="SM00926">
    <property type="entry name" value="Molybdop_Fe4S4"/>
    <property type="match status" value="1"/>
</dbReference>
<evidence type="ECO:0000256" key="1">
    <source>
        <dbReference type="ARBA" id="ARBA00001966"/>
    </source>
</evidence>
<dbReference type="Proteomes" id="UP001596037">
    <property type="component" value="Unassembled WGS sequence"/>
</dbReference>
<proteinExistence type="inferred from homology"/>
<evidence type="ECO:0000256" key="6">
    <source>
        <dbReference type="ARBA" id="ARBA00023002"/>
    </source>
</evidence>
<evidence type="ECO:0000313" key="11">
    <source>
        <dbReference type="Proteomes" id="UP001596037"/>
    </source>
</evidence>
<comment type="caution">
    <text evidence="10">The sequence shown here is derived from an EMBL/GenBank/DDBJ whole genome shotgun (WGS) entry which is preliminary data.</text>
</comment>